<keyword evidence="2" id="KW-0472">Membrane</keyword>
<keyword evidence="4" id="KW-0808">Transferase</keyword>
<evidence type="ECO:0000313" key="4">
    <source>
        <dbReference type="EMBL" id="MDE5418714.1"/>
    </source>
</evidence>
<feature type="transmembrane region" description="Helical" evidence="2">
    <location>
        <begin position="12"/>
        <end position="33"/>
    </location>
</feature>
<keyword evidence="4" id="KW-0418">Kinase</keyword>
<keyword evidence="1" id="KW-0175">Coiled coil</keyword>
<proteinExistence type="predicted"/>
<dbReference type="Pfam" id="PF06580">
    <property type="entry name" value="His_kinase"/>
    <property type="match status" value="1"/>
</dbReference>
<dbReference type="InterPro" id="IPR010559">
    <property type="entry name" value="Sig_transdc_His_kin_internal"/>
</dbReference>
<organism evidence="4 5">
    <name type="scientific">Paralabilibaculum antarcticum</name>
    <dbReference type="NCBI Taxonomy" id="2912572"/>
    <lineage>
        <taxon>Bacteria</taxon>
        <taxon>Pseudomonadati</taxon>
        <taxon>Bacteroidota</taxon>
        <taxon>Bacteroidia</taxon>
        <taxon>Marinilabiliales</taxon>
        <taxon>Marinifilaceae</taxon>
        <taxon>Paralabilibaculum</taxon>
    </lineage>
</organism>
<evidence type="ECO:0000313" key="5">
    <source>
        <dbReference type="Proteomes" id="UP001528920"/>
    </source>
</evidence>
<feature type="coiled-coil region" evidence="1">
    <location>
        <begin position="146"/>
        <end position="173"/>
    </location>
</feature>
<gene>
    <name evidence="4" type="ORF">L3049_11910</name>
</gene>
<feature type="domain" description="Signal transduction histidine kinase internal region" evidence="3">
    <location>
        <begin position="163"/>
        <end position="242"/>
    </location>
</feature>
<reference evidence="4 5" key="1">
    <citation type="submission" date="2022-01" db="EMBL/GenBank/DDBJ databases">
        <title>Labilibaculum sp. nov, a marine bacterium isolated from Antarctica.</title>
        <authorList>
            <person name="Dai W."/>
        </authorList>
    </citation>
    <scope>NUCLEOTIDE SEQUENCE [LARGE SCALE GENOMIC DNA]</scope>
    <source>
        <strain evidence="4 5">DW002</strain>
    </source>
</reference>
<dbReference type="GO" id="GO:0016301">
    <property type="term" value="F:kinase activity"/>
    <property type="evidence" value="ECO:0007669"/>
    <property type="project" value="UniProtKB-KW"/>
</dbReference>
<keyword evidence="5" id="KW-1185">Reference proteome</keyword>
<evidence type="ECO:0000259" key="3">
    <source>
        <dbReference type="Pfam" id="PF06580"/>
    </source>
</evidence>
<dbReference type="RefSeq" id="WP_275110046.1">
    <property type="nucleotide sequence ID" value="NZ_JAKJSC010000002.1"/>
</dbReference>
<dbReference type="InterPro" id="IPR050640">
    <property type="entry name" value="Bact_2-comp_sensor_kinase"/>
</dbReference>
<name>A0ABT5VTG0_9BACT</name>
<dbReference type="Gene3D" id="3.30.565.10">
    <property type="entry name" value="Histidine kinase-like ATPase, C-terminal domain"/>
    <property type="match status" value="1"/>
</dbReference>
<comment type="caution">
    <text evidence="4">The sequence shown here is derived from an EMBL/GenBank/DDBJ whole genome shotgun (WGS) entry which is preliminary data.</text>
</comment>
<keyword evidence="2" id="KW-0812">Transmembrane</keyword>
<keyword evidence="2" id="KW-1133">Transmembrane helix</keyword>
<feature type="transmembrane region" description="Helical" evidence="2">
    <location>
        <begin position="76"/>
        <end position="100"/>
    </location>
</feature>
<feature type="transmembrane region" description="Helical" evidence="2">
    <location>
        <begin position="120"/>
        <end position="140"/>
    </location>
</feature>
<dbReference type="PANTHER" id="PTHR34220:SF7">
    <property type="entry name" value="SENSOR HISTIDINE KINASE YPDA"/>
    <property type="match status" value="1"/>
</dbReference>
<dbReference type="EMBL" id="JAKJSC010000002">
    <property type="protein sequence ID" value="MDE5418714.1"/>
    <property type="molecule type" value="Genomic_DNA"/>
</dbReference>
<dbReference type="Proteomes" id="UP001528920">
    <property type="component" value="Unassembled WGS sequence"/>
</dbReference>
<dbReference type="InterPro" id="IPR036890">
    <property type="entry name" value="HATPase_C_sf"/>
</dbReference>
<evidence type="ECO:0000256" key="1">
    <source>
        <dbReference type="SAM" id="Coils"/>
    </source>
</evidence>
<dbReference type="PANTHER" id="PTHR34220">
    <property type="entry name" value="SENSOR HISTIDINE KINASE YPDA"/>
    <property type="match status" value="1"/>
</dbReference>
<protein>
    <submittedName>
        <fullName evidence="4">Histidine kinase</fullName>
    </submittedName>
</protein>
<feature type="transmembrane region" description="Helical" evidence="2">
    <location>
        <begin position="45"/>
        <end position="67"/>
    </location>
</feature>
<sequence>MSNIKKISRSRIAYHILFWVLALTFWLFTMFVASSFKNIVKLEPVLMTLIFNLCFAAAVYFNLLVLIPRLFKKQRFFLYSVSLLITISIAAFFIDFLLVYPLQSFVQGEEYFQELTFFVWFNFAFFTFIYVGVTSFLSLMRELFVLQKISFQLKDIEREKLEAELKALKAQINPHFLFNTLNNIYSLTLDKSDKAPSLVLKLSDLMRYILYDCNDRFVLLEKELDFLNNYLDLQRIRLDDKIPVQMTVKGNANSSMIAPLLFEPLIENAFKHGAFGKMNNGFVNILFNFEDKERIELVIENSSESDWSQEDKKDSGIGIKNVIRRLELLYPEKHNLEIAEVDNLFKVSLKIDLS</sequence>
<evidence type="ECO:0000256" key="2">
    <source>
        <dbReference type="SAM" id="Phobius"/>
    </source>
</evidence>
<accession>A0ABT5VTG0</accession>